<keyword evidence="4" id="KW-1185">Reference proteome</keyword>
<evidence type="ECO:0000313" key="3">
    <source>
        <dbReference type="EMBL" id="KAK5087905.1"/>
    </source>
</evidence>
<feature type="compositionally biased region" description="Polar residues" evidence="2">
    <location>
        <begin position="79"/>
        <end position="89"/>
    </location>
</feature>
<feature type="compositionally biased region" description="Basic and acidic residues" evidence="2">
    <location>
        <begin position="256"/>
        <end position="266"/>
    </location>
</feature>
<dbReference type="Proteomes" id="UP001309876">
    <property type="component" value="Unassembled WGS sequence"/>
</dbReference>
<dbReference type="EMBL" id="JAVRRJ010000002">
    <property type="protein sequence ID" value="KAK5087905.1"/>
    <property type="molecule type" value="Genomic_DNA"/>
</dbReference>
<name>A0AAN7T1Y8_9EURO</name>
<evidence type="ECO:0000313" key="4">
    <source>
        <dbReference type="Proteomes" id="UP001309876"/>
    </source>
</evidence>
<proteinExistence type="predicted"/>
<feature type="region of interest" description="Disordered" evidence="2">
    <location>
        <begin position="60"/>
        <end position="96"/>
    </location>
</feature>
<organism evidence="3 4">
    <name type="scientific">Lithohypha guttulata</name>
    <dbReference type="NCBI Taxonomy" id="1690604"/>
    <lineage>
        <taxon>Eukaryota</taxon>
        <taxon>Fungi</taxon>
        <taxon>Dikarya</taxon>
        <taxon>Ascomycota</taxon>
        <taxon>Pezizomycotina</taxon>
        <taxon>Eurotiomycetes</taxon>
        <taxon>Chaetothyriomycetidae</taxon>
        <taxon>Chaetothyriales</taxon>
        <taxon>Trichomeriaceae</taxon>
        <taxon>Lithohypha</taxon>
    </lineage>
</organism>
<gene>
    <name evidence="3" type="ORF">LTR05_002120</name>
</gene>
<feature type="region of interest" description="Disordered" evidence="2">
    <location>
        <begin position="241"/>
        <end position="266"/>
    </location>
</feature>
<comment type="caution">
    <text evidence="3">The sequence shown here is derived from an EMBL/GenBank/DDBJ whole genome shotgun (WGS) entry which is preliminary data.</text>
</comment>
<dbReference type="AlphaFoldDB" id="A0AAN7T1Y8"/>
<sequence length="266" mass="29846">MHPRLQSDRRRSRRRLLLISSKLEQKPGPSSFHTPDAFEDNFDWSSSDEQHLAHLADSLNSAHNPTTDDDDESPRKVVKTSQHSSPSKRSYTEMKTAASSTVSSSSTWLIDDADHFVTPTTSTRSANRSGMISPDLTPAHVSRRLFPAPVQDDSKIYERHSALALEALSILSPVRSVLGAEIEQRLMSLLNRHELRSQGISKGRDIARSAIESKNKKITDLQQQITILEAERETTRSVIQHLKNDIATSPKRPRRPRDMNRPSDGG</sequence>
<feature type="coiled-coil region" evidence="1">
    <location>
        <begin position="204"/>
        <end position="238"/>
    </location>
</feature>
<protein>
    <submittedName>
        <fullName evidence="3">Uncharacterized protein</fullName>
    </submittedName>
</protein>
<reference evidence="3 4" key="1">
    <citation type="submission" date="2023-08" db="EMBL/GenBank/DDBJ databases">
        <title>Black Yeasts Isolated from many extreme environments.</title>
        <authorList>
            <person name="Coleine C."/>
            <person name="Stajich J.E."/>
            <person name="Selbmann L."/>
        </authorList>
    </citation>
    <scope>NUCLEOTIDE SEQUENCE [LARGE SCALE GENOMIC DNA]</scope>
    <source>
        <strain evidence="3 4">CCFEE 5910</strain>
    </source>
</reference>
<evidence type="ECO:0000256" key="1">
    <source>
        <dbReference type="SAM" id="Coils"/>
    </source>
</evidence>
<evidence type="ECO:0000256" key="2">
    <source>
        <dbReference type="SAM" id="MobiDB-lite"/>
    </source>
</evidence>
<accession>A0AAN7T1Y8</accession>
<keyword evidence="1" id="KW-0175">Coiled coil</keyword>
<feature type="region of interest" description="Disordered" evidence="2">
    <location>
        <begin position="19"/>
        <end position="45"/>
    </location>
</feature>